<protein>
    <submittedName>
        <fullName evidence="2">Uncharacterized protein</fullName>
    </submittedName>
</protein>
<dbReference type="Proteomes" id="UP000023430">
    <property type="component" value="Unassembled WGS sequence"/>
</dbReference>
<name>X7F694_9RHOB</name>
<feature type="chain" id="PRO_5004977939" evidence="1">
    <location>
        <begin position="24"/>
        <end position="377"/>
    </location>
</feature>
<dbReference type="eggNOG" id="COG2304">
    <property type="taxonomic scope" value="Bacteria"/>
</dbReference>
<feature type="signal peptide" evidence="1">
    <location>
        <begin position="1"/>
        <end position="23"/>
    </location>
</feature>
<dbReference type="EMBL" id="JAME01000031">
    <property type="protein sequence ID" value="ETX27559.1"/>
    <property type="molecule type" value="Genomic_DNA"/>
</dbReference>
<reference evidence="2 3" key="1">
    <citation type="submission" date="2014-01" db="EMBL/GenBank/DDBJ databases">
        <title>Roseivivax isoporae LMG 25204 Genome Sequencing.</title>
        <authorList>
            <person name="Lai Q."/>
            <person name="Li G."/>
            <person name="Shao Z."/>
        </authorList>
    </citation>
    <scope>NUCLEOTIDE SEQUENCE [LARGE SCALE GENOMIC DNA]</scope>
    <source>
        <strain evidence="2 3">LMG 25204</strain>
    </source>
</reference>
<organism evidence="2 3">
    <name type="scientific">Roseivivax isoporae LMG 25204</name>
    <dbReference type="NCBI Taxonomy" id="1449351"/>
    <lineage>
        <taxon>Bacteria</taxon>
        <taxon>Pseudomonadati</taxon>
        <taxon>Pseudomonadota</taxon>
        <taxon>Alphaproteobacteria</taxon>
        <taxon>Rhodobacterales</taxon>
        <taxon>Roseobacteraceae</taxon>
        <taxon>Roseivivax</taxon>
    </lineage>
</organism>
<comment type="caution">
    <text evidence="2">The sequence shown here is derived from an EMBL/GenBank/DDBJ whole genome shotgun (WGS) entry which is preliminary data.</text>
</comment>
<dbReference type="RefSeq" id="WP_043773548.1">
    <property type="nucleotide sequence ID" value="NZ_JAME01000031.1"/>
</dbReference>
<proteinExistence type="predicted"/>
<keyword evidence="1" id="KW-0732">Signal</keyword>
<dbReference type="AlphaFoldDB" id="X7F694"/>
<accession>X7F694</accession>
<evidence type="ECO:0000256" key="1">
    <source>
        <dbReference type="SAM" id="SignalP"/>
    </source>
</evidence>
<dbReference type="OrthoDB" id="9783818at2"/>
<gene>
    <name evidence="2" type="ORF">RISW2_13380</name>
</gene>
<sequence>MRRLLRPALLTLALILPPAVVGAQPDPVAARILAEEEIEAGFTLPVAWVGPGDAGDRIEVVPAAGGAAVNSVPVGEDSPTALRMPARPGAYTLRYVAGADGAVLATQAVEILPVSGWLYAVPRTRAGGTLEVDWDGPAYPGDRIALVPEAGGAAVAETGIDAGAPLGIAVPEVPGLYQLRYVMDEGATVLARRAVEVIAAEATLAAPEAARAGAPVAVAWTGPAFDKDHVAVARPWPGAPAYETLTYVREGSPLIVEMPAAPGLYEIRYVAPHLGDAVLARREIVLSAVTASIDASATAEAGGHIAVTWEGPDYRRDFLSIARAGAPDAEALAEAYTSEDSPLVLPVPDAPGAYEIRYHLGRTGRVLARHAFEALEQ</sequence>
<keyword evidence="3" id="KW-1185">Reference proteome</keyword>
<evidence type="ECO:0000313" key="3">
    <source>
        <dbReference type="Proteomes" id="UP000023430"/>
    </source>
</evidence>
<evidence type="ECO:0000313" key="2">
    <source>
        <dbReference type="EMBL" id="ETX27559.1"/>
    </source>
</evidence>
<dbReference type="STRING" id="1449351.RISW2_13380"/>